<dbReference type="RefSeq" id="WP_119742949.1">
    <property type="nucleotide sequence ID" value="NZ_QYUN01000003.1"/>
</dbReference>
<evidence type="ECO:0000256" key="1">
    <source>
        <dbReference type="SAM" id="MobiDB-lite"/>
    </source>
</evidence>
<feature type="region of interest" description="Disordered" evidence="1">
    <location>
        <begin position="36"/>
        <end position="69"/>
    </location>
</feature>
<organism evidence="2 3">
    <name type="scientific">Noviherbaspirillum cavernae</name>
    <dbReference type="NCBI Taxonomy" id="2320862"/>
    <lineage>
        <taxon>Bacteria</taxon>
        <taxon>Pseudomonadati</taxon>
        <taxon>Pseudomonadota</taxon>
        <taxon>Betaproteobacteria</taxon>
        <taxon>Burkholderiales</taxon>
        <taxon>Oxalobacteraceae</taxon>
        <taxon>Noviherbaspirillum</taxon>
    </lineage>
</organism>
<dbReference type="Proteomes" id="UP000285190">
    <property type="component" value="Unassembled WGS sequence"/>
</dbReference>
<dbReference type="AlphaFoldDB" id="A0A418WVR0"/>
<keyword evidence="3" id="KW-1185">Reference proteome</keyword>
<evidence type="ECO:0000313" key="2">
    <source>
        <dbReference type="EMBL" id="RJF96812.1"/>
    </source>
</evidence>
<reference evidence="2 3" key="1">
    <citation type="submission" date="2018-09" db="EMBL/GenBank/DDBJ databases">
        <authorList>
            <person name="Zhu H."/>
        </authorList>
    </citation>
    <scope>NUCLEOTIDE SEQUENCE [LARGE SCALE GENOMIC DNA]</scope>
    <source>
        <strain evidence="2 3">K2R10-39</strain>
    </source>
</reference>
<gene>
    <name evidence="2" type="ORF">D3870_20730</name>
</gene>
<dbReference type="EMBL" id="QYUN01000003">
    <property type="protein sequence ID" value="RJF96812.1"/>
    <property type="molecule type" value="Genomic_DNA"/>
</dbReference>
<proteinExistence type="predicted"/>
<dbReference type="PROSITE" id="PS51257">
    <property type="entry name" value="PROKAR_LIPOPROTEIN"/>
    <property type="match status" value="1"/>
</dbReference>
<name>A0A418WVR0_9BURK</name>
<accession>A0A418WVR0</accession>
<comment type="caution">
    <text evidence="2">The sequence shown here is derived from an EMBL/GenBank/DDBJ whole genome shotgun (WGS) entry which is preliminary data.</text>
</comment>
<sequence>MTRLLLLVVAISAWLAGCTITRDGITMGNNPVLIQGRDDAAGDPMPSVLDEESGREGRPGQSAPNAISR</sequence>
<evidence type="ECO:0000313" key="3">
    <source>
        <dbReference type="Proteomes" id="UP000285190"/>
    </source>
</evidence>
<protein>
    <submittedName>
        <fullName evidence="2">Uncharacterized protein</fullName>
    </submittedName>
</protein>